<dbReference type="GO" id="GO:0004674">
    <property type="term" value="F:protein serine/threonine kinase activity"/>
    <property type="evidence" value="ECO:0007669"/>
    <property type="project" value="TreeGrafter"/>
</dbReference>
<evidence type="ECO:0000256" key="3">
    <source>
        <dbReference type="SAM" id="MobiDB-lite"/>
    </source>
</evidence>
<evidence type="ECO:0000259" key="5">
    <source>
        <dbReference type="PROSITE" id="PS50011"/>
    </source>
</evidence>
<feature type="region of interest" description="Disordered" evidence="3">
    <location>
        <begin position="323"/>
        <end position="357"/>
    </location>
</feature>
<dbReference type="Pfam" id="PF00069">
    <property type="entry name" value="Pkinase"/>
    <property type="match status" value="1"/>
</dbReference>
<evidence type="ECO:0000313" key="7">
    <source>
        <dbReference type="Proteomes" id="UP000199207"/>
    </source>
</evidence>
<reference evidence="6 7" key="1">
    <citation type="submission" date="2016-10" db="EMBL/GenBank/DDBJ databases">
        <authorList>
            <person name="de Groot N.N."/>
        </authorList>
    </citation>
    <scope>NUCLEOTIDE SEQUENCE [LARGE SCALE GENOMIC DNA]</scope>
    <source>
        <strain evidence="6 7">CGMCC 4.5739</strain>
    </source>
</reference>
<keyword evidence="6" id="KW-0808">Transferase</keyword>
<keyword evidence="4" id="KW-0472">Membrane</keyword>
<evidence type="ECO:0000256" key="1">
    <source>
        <dbReference type="ARBA" id="ARBA00022741"/>
    </source>
</evidence>
<sequence>MTEPPRTADRAGTVPPTEHEPFAAPTEHEAEAAGATGPAPDPRGDADALPPALAARYERREVRKRPAVPQEAAVLRVTDRQDGTDCFLKWYHPGHRPDPEVWRILRDRPADGPDALPHVLRLHRAEVRDGHPFDTAPVCGETHLAAWSQDRPGPAPLPFVHAVVRQAAAALTALHRQGIVHRDLSPANLVLGSLDPPGPDLTVIDFSDAVHAPRPRFGAASEWVGTARYQAPEAGLARQLIHPPADWWSLGMIIAELAGGRHPVRHLTADGARAQVVSGYLDLSAVTDPRLKLLCRGLLTQDFEYRWGAEEVAAWLAGGTPATARRPADRLTGDPLADDPLADDPLADGRPDGPGAAHRLPVFPFAGREFTEPRLLGQALAEHWETARRALARRGTRTELVDWLRNAAASPRYGEGDREELTALLPAFTARRPPGPADVVRLLNWLAPTLPPVHRREPVDPAEGLALLAERAAGLTTGDGDPAAADITDELLDHRILPLLDARRGGSGLSRLHQQWAAELERWPRLVAALHAEFPELRRRRRTEPAVRRPDARLRAAVLWTVAAPEAVRRFLAHQAARQRELLPAPVPWYTWLLGDEGDPLRLLLAHTLALDARDDAEQAALRQRIREEEARTVAGFRREDAFIRSLEHRTVLAWAVGGGAALTFVWIFVLGITDALNWAPQETVALAWIWAVPGAAAVFALELWTAQRIGAPCYHPDRSLAGLVIRGAERPARRARRSPLAGALALAAALGVLVLTLRWAAWVWPAATVSALGWWTWHRHRRWTGEHRRLRDLAWRGELRGLLVPRQRRDGSRNGARPQDGGRTQQEDGRDAPASQERRDHG</sequence>
<dbReference type="OrthoDB" id="5492697at2"/>
<keyword evidence="4" id="KW-0812">Transmembrane</keyword>
<dbReference type="STRING" id="910347.SAMN05421773_11216"/>
<dbReference type="InterPro" id="IPR000719">
    <property type="entry name" value="Prot_kinase_dom"/>
</dbReference>
<feature type="domain" description="Protein kinase" evidence="5">
    <location>
        <begin position="25"/>
        <end position="316"/>
    </location>
</feature>
<dbReference type="Proteomes" id="UP000199207">
    <property type="component" value="Unassembled WGS sequence"/>
</dbReference>
<evidence type="ECO:0000256" key="4">
    <source>
        <dbReference type="SAM" id="Phobius"/>
    </source>
</evidence>
<feature type="region of interest" description="Disordered" evidence="3">
    <location>
        <begin position="807"/>
        <end position="843"/>
    </location>
</feature>
<feature type="compositionally biased region" description="Basic and acidic residues" evidence="3">
    <location>
        <begin position="17"/>
        <end position="31"/>
    </location>
</feature>
<dbReference type="GO" id="GO:0005737">
    <property type="term" value="C:cytoplasm"/>
    <property type="evidence" value="ECO:0007669"/>
    <property type="project" value="TreeGrafter"/>
</dbReference>
<dbReference type="EMBL" id="FOLM01000012">
    <property type="protein sequence ID" value="SFD25833.1"/>
    <property type="molecule type" value="Genomic_DNA"/>
</dbReference>
<dbReference type="Gene3D" id="1.10.510.10">
    <property type="entry name" value="Transferase(Phosphotransferase) domain 1"/>
    <property type="match status" value="1"/>
</dbReference>
<gene>
    <name evidence="6" type="ORF">SAMN05421773_11216</name>
</gene>
<evidence type="ECO:0000313" key="6">
    <source>
        <dbReference type="EMBL" id="SFD25833.1"/>
    </source>
</evidence>
<feature type="compositionally biased region" description="Acidic residues" evidence="3">
    <location>
        <begin position="336"/>
        <end position="346"/>
    </location>
</feature>
<feature type="transmembrane region" description="Helical" evidence="4">
    <location>
        <begin position="739"/>
        <end position="756"/>
    </location>
</feature>
<dbReference type="SMART" id="SM00220">
    <property type="entry name" value="S_TKc"/>
    <property type="match status" value="1"/>
</dbReference>
<evidence type="ECO:0000256" key="2">
    <source>
        <dbReference type="ARBA" id="ARBA00022840"/>
    </source>
</evidence>
<dbReference type="PANTHER" id="PTHR24346:SF75">
    <property type="entry name" value="AURORA KINASE"/>
    <property type="match status" value="1"/>
</dbReference>
<feature type="transmembrane region" description="Helical" evidence="4">
    <location>
        <begin position="652"/>
        <end position="674"/>
    </location>
</feature>
<protein>
    <submittedName>
        <fullName evidence="6">Protein kinase domain-containing protein</fullName>
    </submittedName>
</protein>
<accession>A0A1I1R2S8</accession>
<dbReference type="PROSITE" id="PS00109">
    <property type="entry name" value="PROTEIN_KINASE_TYR"/>
    <property type="match status" value="1"/>
</dbReference>
<dbReference type="AlphaFoldDB" id="A0A1I1R2S8"/>
<dbReference type="PROSITE" id="PS50011">
    <property type="entry name" value="PROTEIN_KINASE_DOM"/>
    <property type="match status" value="1"/>
</dbReference>
<feature type="region of interest" description="Disordered" evidence="3">
    <location>
        <begin position="1"/>
        <end position="49"/>
    </location>
</feature>
<dbReference type="RefSeq" id="WP_107365154.1">
    <property type="nucleotide sequence ID" value="NZ_FOLM01000012.1"/>
</dbReference>
<feature type="compositionally biased region" description="Basic and acidic residues" evidence="3">
    <location>
        <begin position="826"/>
        <end position="843"/>
    </location>
</feature>
<keyword evidence="1" id="KW-0547">Nucleotide-binding</keyword>
<proteinExistence type="predicted"/>
<dbReference type="PANTHER" id="PTHR24346">
    <property type="entry name" value="MAP/MICROTUBULE AFFINITY-REGULATING KINASE"/>
    <property type="match status" value="1"/>
</dbReference>
<dbReference type="InterPro" id="IPR008266">
    <property type="entry name" value="Tyr_kinase_AS"/>
</dbReference>
<dbReference type="SUPFAM" id="SSF56112">
    <property type="entry name" value="Protein kinase-like (PK-like)"/>
    <property type="match status" value="1"/>
</dbReference>
<organism evidence="6 7">
    <name type="scientific">Streptomyces aidingensis</name>
    <dbReference type="NCBI Taxonomy" id="910347"/>
    <lineage>
        <taxon>Bacteria</taxon>
        <taxon>Bacillati</taxon>
        <taxon>Actinomycetota</taxon>
        <taxon>Actinomycetes</taxon>
        <taxon>Kitasatosporales</taxon>
        <taxon>Streptomycetaceae</taxon>
        <taxon>Streptomyces</taxon>
    </lineage>
</organism>
<dbReference type="GO" id="GO:0005524">
    <property type="term" value="F:ATP binding"/>
    <property type="evidence" value="ECO:0007669"/>
    <property type="project" value="UniProtKB-KW"/>
</dbReference>
<name>A0A1I1R2S8_9ACTN</name>
<keyword evidence="4" id="KW-1133">Transmembrane helix</keyword>
<dbReference type="GO" id="GO:0035556">
    <property type="term" value="P:intracellular signal transduction"/>
    <property type="evidence" value="ECO:0007669"/>
    <property type="project" value="TreeGrafter"/>
</dbReference>
<keyword evidence="7" id="KW-1185">Reference proteome</keyword>
<feature type="transmembrane region" description="Helical" evidence="4">
    <location>
        <begin position="686"/>
        <end position="705"/>
    </location>
</feature>
<keyword evidence="2" id="KW-0067">ATP-binding</keyword>
<keyword evidence="6" id="KW-0418">Kinase</keyword>
<dbReference type="InterPro" id="IPR011009">
    <property type="entry name" value="Kinase-like_dom_sf"/>
</dbReference>